<evidence type="ECO:0000313" key="3">
    <source>
        <dbReference type="Proteomes" id="UP000043107"/>
    </source>
</evidence>
<organism evidence="2 3">
    <name type="scientific">Bifidobacterium longum subsp. infantis</name>
    <dbReference type="NCBI Taxonomy" id="1682"/>
    <lineage>
        <taxon>Bacteria</taxon>
        <taxon>Bacillati</taxon>
        <taxon>Actinomycetota</taxon>
        <taxon>Actinomycetes</taxon>
        <taxon>Bifidobacteriales</taxon>
        <taxon>Bifidobacteriaceae</taxon>
        <taxon>Bifidobacterium</taxon>
    </lineage>
</organism>
<proteinExistence type="predicted"/>
<feature type="region of interest" description="Disordered" evidence="1">
    <location>
        <begin position="1"/>
        <end position="30"/>
    </location>
</feature>
<sequence>MMTEQSDMGLPDGGKSHTRSMREWRDAIVL</sequence>
<dbReference type="EMBL" id="CCWP01000004">
    <property type="protein sequence ID" value="CEE98129.1"/>
    <property type="molecule type" value="Genomic_DNA"/>
</dbReference>
<feature type="compositionally biased region" description="Basic and acidic residues" evidence="1">
    <location>
        <begin position="20"/>
        <end position="30"/>
    </location>
</feature>
<keyword evidence="3" id="KW-1185">Reference proteome</keyword>
<comment type="caution">
    <text evidence="2">The sequence shown here is derived from an EMBL/GenBank/DDBJ whole genome shotgun (WGS) entry which is preliminary data.</text>
</comment>
<reference evidence="2 3" key="1">
    <citation type="submission" date="2014-09" db="EMBL/GenBank/DDBJ databases">
        <authorList>
            <person name="Bertelli C."/>
        </authorList>
    </citation>
    <scope>NUCLEOTIDE SEQUENCE [LARGE SCALE GENOMIC DNA]</scope>
    <source>
        <strain evidence="2 3">BIC1401111250</strain>
    </source>
</reference>
<evidence type="ECO:0000256" key="1">
    <source>
        <dbReference type="SAM" id="MobiDB-lite"/>
    </source>
</evidence>
<dbReference type="Proteomes" id="UP000043107">
    <property type="component" value="Unassembled WGS sequence"/>
</dbReference>
<gene>
    <name evidence="2" type="ORF">BLIC_c00241</name>
</gene>
<accession>A0ABP1X7K4</accession>
<name>A0ABP1X7K4_BIFLI</name>
<evidence type="ECO:0000313" key="2">
    <source>
        <dbReference type="EMBL" id="CEE98129.1"/>
    </source>
</evidence>
<protein>
    <submittedName>
        <fullName evidence="2">Uncharacterized protein</fullName>
    </submittedName>
</protein>